<dbReference type="Gene3D" id="1.10.10.10">
    <property type="entry name" value="Winged helix-like DNA-binding domain superfamily/Winged helix DNA-binding domain"/>
    <property type="match status" value="1"/>
</dbReference>
<evidence type="ECO:0000313" key="2">
    <source>
        <dbReference type="EMBL" id="EKB32219.1"/>
    </source>
</evidence>
<feature type="compositionally biased region" description="Basic and acidic residues" evidence="1">
    <location>
        <begin position="146"/>
        <end position="158"/>
    </location>
</feature>
<dbReference type="STRING" id="742823.HMPREF9465_00234"/>
<evidence type="ECO:0000256" key="1">
    <source>
        <dbReference type="SAM" id="MobiDB-lite"/>
    </source>
</evidence>
<feature type="region of interest" description="Disordered" evidence="1">
    <location>
        <begin position="88"/>
        <end position="158"/>
    </location>
</feature>
<name>K1KKL6_9BURK</name>
<proteinExistence type="predicted"/>
<dbReference type="HOGENOM" id="CLU_077359_1_0_4"/>
<accession>K1KKL6</accession>
<reference evidence="2 3" key="1">
    <citation type="submission" date="2012-05" db="EMBL/GenBank/DDBJ databases">
        <title>The Genome Sequence of Sutterella wadsworthensis 2_1_59BFAA.</title>
        <authorList>
            <consortium name="The Broad Institute Genome Sequencing Platform"/>
            <person name="Earl A."/>
            <person name="Ward D."/>
            <person name="Feldgarden M."/>
            <person name="Gevers D."/>
            <person name="Daigneault M."/>
            <person name="Strauss J."/>
            <person name="Allen-Vercoe E."/>
            <person name="Walker B."/>
            <person name="Young S.K."/>
            <person name="Zeng Q."/>
            <person name="Gargeya S."/>
            <person name="Fitzgerald M."/>
            <person name="Haas B."/>
            <person name="Abouelleil A."/>
            <person name="Alvarado L."/>
            <person name="Arachchi H.M."/>
            <person name="Berlin A.M."/>
            <person name="Chapman S.B."/>
            <person name="Goldberg J."/>
            <person name="Griggs A."/>
            <person name="Gujja S."/>
            <person name="Hansen M."/>
            <person name="Howarth C."/>
            <person name="Imamovic A."/>
            <person name="Larimer J."/>
            <person name="McCowen C."/>
            <person name="Montmayeur A."/>
            <person name="Murphy C."/>
            <person name="Neiman D."/>
            <person name="Pearson M."/>
            <person name="Priest M."/>
            <person name="Roberts A."/>
            <person name="Saif S."/>
            <person name="Shea T."/>
            <person name="Sisk P."/>
            <person name="Sykes S."/>
            <person name="Wortman J."/>
            <person name="Nusbaum C."/>
            <person name="Birren B."/>
        </authorList>
    </citation>
    <scope>NUCLEOTIDE SEQUENCE [LARGE SCALE GENOMIC DNA]</scope>
    <source>
        <strain evidence="2 3">2_1_59BFAA</strain>
    </source>
</reference>
<dbReference type="InterPro" id="IPR036388">
    <property type="entry name" value="WH-like_DNA-bd_sf"/>
</dbReference>
<dbReference type="RefSeq" id="WP_005433306.1">
    <property type="nucleotide sequence ID" value="NZ_JH815513.1"/>
</dbReference>
<gene>
    <name evidence="2" type="ORF">HMPREF9465_00234</name>
</gene>
<comment type="caution">
    <text evidence="2">The sequence shown here is derived from an EMBL/GenBank/DDBJ whole genome shotgun (WGS) entry which is preliminary data.</text>
</comment>
<dbReference type="eggNOG" id="COG0640">
    <property type="taxonomic scope" value="Bacteria"/>
</dbReference>
<dbReference type="AlphaFoldDB" id="K1KKL6"/>
<dbReference type="Proteomes" id="UP000005835">
    <property type="component" value="Unassembled WGS sequence"/>
</dbReference>
<dbReference type="Pfam" id="PF13730">
    <property type="entry name" value="HTH_36"/>
    <property type="match status" value="1"/>
</dbReference>
<dbReference type="OrthoDB" id="5526813at2"/>
<dbReference type="PATRIC" id="fig|742823.3.peg.226"/>
<evidence type="ECO:0000313" key="3">
    <source>
        <dbReference type="Proteomes" id="UP000005835"/>
    </source>
</evidence>
<sequence length="279" mass="31664">MSFKVSALAWMVPVEKSTERLVLLALADRADDEGKNCYPSVETICNMTQMNRKTVFAVISRLAERGVLSVRKREVHNSNEYLLHIEDWPKNGSTENGTTQKRDDPKTVRQLSRKRYASCPENGTPVVPKTGHEPINEPIKNQSITSREDAPPKTRAKKGEAWKKWIKVEKPDEVPDDLWKQFGEIRALKKRALTESALELLRSEGEKAHMTLLQVIEHCCANAWAGFRASWLTRTSGSTYRKPQNVTQTAEYRERLQACCRGEGRTEKLADDGVTIIVD</sequence>
<evidence type="ECO:0008006" key="4">
    <source>
        <dbReference type="Google" id="ProtNLM"/>
    </source>
</evidence>
<keyword evidence="3" id="KW-1185">Reference proteome</keyword>
<protein>
    <recommendedName>
        <fullName evidence="4">Helix-turn-helix domain-containing protein</fullName>
    </recommendedName>
</protein>
<organism evidence="2 3">
    <name type="scientific">Sutterella wadsworthensis 2_1_59BFAA</name>
    <dbReference type="NCBI Taxonomy" id="742823"/>
    <lineage>
        <taxon>Bacteria</taxon>
        <taxon>Pseudomonadati</taxon>
        <taxon>Pseudomonadota</taxon>
        <taxon>Betaproteobacteria</taxon>
        <taxon>Burkholderiales</taxon>
        <taxon>Sutterellaceae</taxon>
        <taxon>Sutterella</taxon>
    </lineage>
</organism>
<dbReference type="EMBL" id="ADMG01000007">
    <property type="protein sequence ID" value="EKB32219.1"/>
    <property type="molecule type" value="Genomic_DNA"/>
</dbReference>